<feature type="chain" id="PRO_5034014184" description="ShKT domain-containing protein" evidence="1">
    <location>
        <begin position="23"/>
        <end position="82"/>
    </location>
</feature>
<feature type="signal peptide" evidence="1">
    <location>
        <begin position="1"/>
        <end position="22"/>
    </location>
</feature>
<proteinExistence type="predicted"/>
<dbReference type="AlphaFoldDB" id="A0A8H5IXH8"/>
<reference evidence="2 3" key="1">
    <citation type="submission" date="2020-05" db="EMBL/GenBank/DDBJ databases">
        <title>Identification and distribution of gene clusters putatively required for synthesis of sphingolipid metabolism inhibitors in phylogenetically diverse species of the filamentous fungus Fusarium.</title>
        <authorList>
            <person name="Kim H.-S."/>
            <person name="Busman M."/>
            <person name="Brown D.W."/>
            <person name="Divon H."/>
            <person name="Uhlig S."/>
            <person name="Proctor R.H."/>
        </authorList>
    </citation>
    <scope>NUCLEOTIDE SEQUENCE [LARGE SCALE GENOMIC DNA]</scope>
    <source>
        <strain evidence="2 3">NRRL 53147</strain>
    </source>
</reference>
<evidence type="ECO:0008006" key="4">
    <source>
        <dbReference type="Google" id="ProtNLM"/>
    </source>
</evidence>
<keyword evidence="1" id="KW-0732">Signal</keyword>
<comment type="caution">
    <text evidence="2">The sequence shown here is derived from an EMBL/GenBank/DDBJ whole genome shotgun (WGS) entry which is preliminary data.</text>
</comment>
<evidence type="ECO:0000313" key="3">
    <source>
        <dbReference type="Proteomes" id="UP000522262"/>
    </source>
</evidence>
<accession>A0A8H5IXH8</accession>
<sequence length="82" mass="8902">MVSPTNFFTSLIALSALGFVQGSPVENRLETRGDCYGYTDATACYNERSPSCGGRLQQLVVCYNKVLRECQNSCGGTVKPNN</sequence>
<keyword evidence="3" id="KW-1185">Reference proteome</keyword>
<name>A0A8H5IXH8_9HYPO</name>
<dbReference type="Proteomes" id="UP000522262">
    <property type="component" value="Unassembled WGS sequence"/>
</dbReference>
<organism evidence="2 3">
    <name type="scientific">Fusarium mexicanum</name>
    <dbReference type="NCBI Taxonomy" id="751941"/>
    <lineage>
        <taxon>Eukaryota</taxon>
        <taxon>Fungi</taxon>
        <taxon>Dikarya</taxon>
        <taxon>Ascomycota</taxon>
        <taxon>Pezizomycotina</taxon>
        <taxon>Sordariomycetes</taxon>
        <taxon>Hypocreomycetidae</taxon>
        <taxon>Hypocreales</taxon>
        <taxon>Nectriaceae</taxon>
        <taxon>Fusarium</taxon>
        <taxon>Fusarium fujikuroi species complex</taxon>
    </lineage>
</organism>
<gene>
    <name evidence="2" type="ORF">FMEXI_6496</name>
</gene>
<evidence type="ECO:0000313" key="2">
    <source>
        <dbReference type="EMBL" id="KAF5544667.1"/>
    </source>
</evidence>
<protein>
    <recommendedName>
        <fullName evidence="4">ShKT domain-containing protein</fullName>
    </recommendedName>
</protein>
<evidence type="ECO:0000256" key="1">
    <source>
        <dbReference type="SAM" id="SignalP"/>
    </source>
</evidence>
<dbReference type="EMBL" id="JAAOAM010000137">
    <property type="protein sequence ID" value="KAF5544667.1"/>
    <property type="molecule type" value="Genomic_DNA"/>
</dbReference>